<evidence type="ECO:0000256" key="6">
    <source>
        <dbReference type="ARBA" id="ARBA00023136"/>
    </source>
</evidence>
<dbReference type="PANTHER" id="PTHR43731">
    <property type="entry name" value="RHOMBOID PROTEASE"/>
    <property type="match status" value="1"/>
</dbReference>
<evidence type="ECO:0000256" key="1">
    <source>
        <dbReference type="ARBA" id="ARBA00004141"/>
    </source>
</evidence>
<sequence length="256" mass="28747">MMRITDTVKHIIIVNVILCLATVVLAGRGIDISRYLALFFTDNPNFGFWQPVTSMFMHSITSPTHILFNMFALWMFGSRLEMEWGTGKFLAFYFITGIGAGLLHTIVNYYGVYSNVSILVDAGYNKADIFSVLNKGSFYYSTLWENVLTPDQLLKLLKSYNTPAIGASGAIYGVMVAYAMTYPNEKLMLLFPPIPIKAMYLVGGLVTYDFLAGFFGGTGIFREGNIAHFAHLGGALAGFLLMWYFNKTQFNKNRWN</sequence>
<feature type="transmembrane region" description="Helical" evidence="7">
    <location>
        <begin position="56"/>
        <end position="77"/>
    </location>
</feature>
<dbReference type="SUPFAM" id="SSF144091">
    <property type="entry name" value="Rhomboid-like"/>
    <property type="match status" value="1"/>
</dbReference>
<feature type="domain" description="Peptidase S54 rhomboid" evidence="8">
    <location>
        <begin position="155"/>
        <end position="245"/>
    </location>
</feature>
<dbReference type="Gene3D" id="1.20.1540.10">
    <property type="entry name" value="Rhomboid-like"/>
    <property type="match status" value="1"/>
</dbReference>
<dbReference type="InterPro" id="IPR022764">
    <property type="entry name" value="Peptidase_S54_rhomboid_dom"/>
</dbReference>
<feature type="transmembrane region" description="Helical" evidence="7">
    <location>
        <begin position="226"/>
        <end position="245"/>
    </location>
</feature>
<organism evidence="9 10">
    <name type="scientific">Kordia aestuariivivens</name>
    <dbReference type="NCBI Taxonomy" id="2759037"/>
    <lineage>
        <taxon>Bacteria</taxon>
        <taxon>Pseudomonadati</taxon>
        <taxon>Bacteroidota</taxon>
        <taxon>Flavobacteriia</taxon>
        <taxon>Flavobacteriales</taxon>
        <taxon>Flavobacteriaceae</taxon>
        <taxon>Kordia</taxon>
    </lineage>
</organism>
<comment type="subcellular location">
    <subcellularLocation>
        <location evidence="1">Membrane</location>
        <topology evidence="1">Multi-pass membrane protein</topology>
    </subcellularLocation>
</comment>
<evidence type="ECO:0000256" key="5">
    <source>
        <dbReference type="ARBA" id="ARBA00022989"/>
    </source>
</evidence>
<dbReference type="InterPro" id="IPR050925">
    <property type="entry name" value="Rhomboid_protease_S54"/>
</dbReference>
<proteinExistence type="inferred from homology"/>
<keyword evidence="3 7" id="KW-0812">Transmembrane</keyword>
<comment type="caution">
    <text evidence="9">The sequence shown here is derived from an EMBL/GenBank/DDBJ whole genome shotgun (WGS) entry which is preliminary data.</text>
</comment>
<feature type="transmembrane region" description="Helical" evidence="7">
    <location>
        <begin position="12"/>
        <end position="36"/>
    </location>
</feature>
<dbReference type="GO" id="GO:0008233">
    <property type="term" value="F:peptidase activity"/>
    <property type="evidence" value="ECO:0007669"/>
    <property type="project" value="UniProtKB-KW"/>
</dbReference>
<keyword evidence="4" id="KW-0378">Hydrolase</keyword>
<accession>A0ABR7Q5C9</accession>
<dbReference type="EMBL" id="JACGWS010000002">
    <property type="protein sequence ID" value="MBC8753727.1"/>
    <property type="molecule type" value="Genomic_DNA"/>
</dbReference>
<evidence type="ECO:0000256" key="7">
    <source>
        <dbReference type="SAM" id="Phobius"/>
    </source>
</evidence>
<evidence type="ECO:0000259" key="8">
    <source>
        <dbReference type="Pfam" id="PF01694"/>
    </source>
</evidence>
<feature type="transmembrane region" description="Helical" evidence="7">
    <location>
        <begin position="89"/>
        <end position="110"/>
    </location>
</feature>
<dbReference type="Proteomes" id="UP000619238">
    <property type="component" value="Unassembled WGS sequence"/>
</dbReference>
<evidence type="ECO:0000256" key="2">
    <source>
        <dbReference type="ARBA" id="ARBA00009045"/>
    </source>
</evidence>
<evidence type="ECO:0000313" key="9">
    <source>
        <dbReference type="EMBL" id="MBC8753727.1"/>
    </source>
</evidence>
<evidence type="ECO:0000313" key="10">
    <source>
        <dbReference type="Proteomes" id="UP000619238"/>
    </source>
</evidence>
<keyword evidence="9" id="KW-0645">Protease</keyword>
<feature type="domain" description="Peptidase S54 rhomboid" evidence="8">
    <location>
        <begin position="48"/>
        <end position="110"/>
    </location>
</feature>
<keyword evidence="6 7" id="KW-0472">Membrane</keyword>
<dbReference type="Pfam" id="PF01694">
    <property type="entry name" value="Rhomboid"/>
    <property type="match status" value="2"/>
</dbReference>
<name>A0ABR7Q5C9_9FLAO</name>
<keyword evidence="10" id="KW-1185">Reference proteome</keyword>
<dbReference type="RefSeq" id="WP_187560768.1">
    <property type="nucleotide sequence ID" value="NZ_JACGWS010000002.1"/>
</dbReference>
<keyword evidence="5 7" id="KW-1133">Transmembrane helix</keyword>
<evidence type="ECO:0000256" key="4">
    <source>
        <dbReference type="ARBA" id="ARBA00022801"/>
    </source>
</evidence>
<evidence type="ECO:0000256" key="3">
    <source>
        <dbReference type="ARBA" id="ARBA00022692"/>
    </source>
</evidence>
<reference evidence="9 10" key="1">
    <citation type="submission" date="2020-07" db="EMBL/GenBank/DDBJ databases">
        <title>Description of Kordia aestuariivivens sp. nov., isolated from a tidal flat.</title>
        <authorList>
            <person name="Park S."/>
            <person name="Yoon J.-H."/>
        </authorList>
    </citation>
    <scope>NUCLEOTIDE SEQUENCE [LARGE SCALE GENOMIC DNA]</scope>
    <source>
        <strain evidence="9 10">YSTF-M3</strain>
    </source>
</reference>
<feature type="transmembrane region" description="Helical" evidence="7">
    <location>
        <begin position="160"/>
        <end position="179"/>
    </location>
</feature>
<comment type="similarity">
    <text evidence="2">Belongs to the peptidase S54 family.</text>
</comment>
<dbReference type="InterPro" id="IPR035952">
    <property type="entry name" value="Rhomboid-like_sf"/>
</dbReference>
<feature type="transmembrane region" description="Helical" evidence="7">
    <location>
        <begin position="200"/>
        <end position="220"/>
    </location>
</feature>
<dbReference type="PANTHER" id="PTHR43731:SF14">
    <property type="entry name" value="PRESENILIN-ASSOCIATED RHOMBOID-LIKE PROTEIN, MITOCHONDRIAL"/>
    <property type="match status" value="1"/>
</dbReference>
<dbReference type="GO" id="GO:0006508">
    <property type="term" value="P:proteolysis"/>
    <property type="evidence" value="ECO:0007669"/>
    <property type="project" value="UniProtKB-KW"/>
</dbReference>
<protein>
    <submittedName>
        <fullName evidence="9">Rhomboid family intramembrane serine protease</fullName>
    </submittedName>
</protein>
<gene>
    <name evidence="9" type="ORF">H2O64_03540</name>
</gene>